<dbReference type="InterPro" id="IPR008756">
    <property type="entry name" value="Peptidase_M56"/>
</dbReference>
<dbReference type="Gene3D" id="2.170.130.10">
    <property type="entry name" value="TonB-dependent receptor, plug domain"/>
    <property type="match status" value="1"/>
</dbReference>
<dbReference type="KEGG" id="hqi:H9L05_06325"/>
<evidence type="ECO:0000256" key="1">
    <source>
        <dbReference type="SAM" id="Phobius"/>
    </source>
</evidence>
<gene>
    <name evidence="3" type="ORF">H9L05_06325</name>
</gene>
<evidence type="ECO:0000313" key="4">
    <source>
        <dbReference type="Proteomes" id="UP000516093"/>
    </source>
</evidence>
<proteinExistence type="predicted"/>
<organism evidence="3 4">
    <name type="scientific">Hymenobacter qilianensis</name>
    <dbReference type="NCBI Taxonomy" id="1385715"/>
    <lineage>
        <taxon>Bacteria</taxon>
        <taxon>Pseudomonadati</taxon>
        <taxon>Bacteroidota</taxon>
        <taxon>Cytophagia</taxon>
        <taxon>Cytophagales</taxon>
        <taxon>Hymenobacteraceae</taxon>
        <taxon>Hymenobacter</taxon>
    </lineage>
</organism>
<keyword evidence="1" id="KW-0472">Membrane</keyword>
<keyword evidence="1" id="KW-0812">Transmembrane</keyword>
<dbReference type="EMBL" id="CP060784">
    <property type="protein sequence ID" value="QNP53243.1"/>
    <property type="molecule type" value="Genomic_DNA"/>
</dbReference>
<name>A0A7H0GY77_9BACT</name>
<sequence>MLTIIPNWSGTLAAPATPVLGWADALVVLYWTGVALMSLRLLGRLISLYRLHRTAGPKMVKGVLVRCLPGANSPFSFGPFIYLNPEQYPAAELPAILHHEQVHVRQWHTLDVLLAQLGQVLGWFNPAAWCLGRAMQENLEFLTDDAVLRAGVVAPKEYQYSLLRLSGLASGASLANHFTLLTLKNRIAMMNKPSSARAHLAQYALVLPLAAALFAFTTLRAGQPVSSNSATVKVGGVKYYLDGQPTVQSAVEKLNTTPDAIANVQVLKGEAAQALTKAAASGVVAVTTKGNERLPAVEMLNAKIIKLLPEADTKPEEKVVPISNLHPDALAYITQHFPGHRLVELLEVKESGASEVRYKAVIAMGRRPKYVVFDTQGKALGSFDATGKPLTE</sequence>
<evidence type="ECO:0000259" key="2">
    <source>
        <dbReference type="Pfam" id="PF05569"/>
    </source>
</evidence>
<dbReference type="Pfam" id="PF05569">
    <property type="entry name" value="Peptidase_M56"/>
    <property type="match status" value="1"/>
</dbReference>
<dbReference type="AlphaFoldDB" id="A0A7H0GY77"/>
<feature type="domain" description="Peptidase M56" evidence="2">
    <location>
        <begin position="61"/>
        <end position="189"/>
    </location>
</feature>
<reference evidence="3 4" key="1">
    <citation type="submission" date="2020-08" db="EMBL/GenBank/DDBJ databases">
        <title>Genome sequence of Hymenobacter qilianensis JCM 19763T.</title>
        <authorList>
            <person name="Hyun D.-W."/>
            <person name="Bae J.-W."/>
        </authorList>
    </citation>
    <scope>NUCLEOTIDE SEQUENCE [LARGE SCALE GENOMIC DNA]</scope>
    <source>
        <strain evidence="3 4">JCM 19763</strain>
    </source>
</reference>
<keyword evidence="4" id="KW-1185">Reference proteome</keyword>
<feature type="transmembrane region" description="Helical" evidence="1">
    <location>
        <begin position="20"/>
        <end position="43"/>
    </location>
</feature>
<protein>
    <submittedName>
        <fullName evidence="3">M56 family metallopeptidase</fullName>
    </submittedName>
</protein>
<dbReference type="PANTHER" id="PTHR34978:SF3">
    <property type="entry name" value="SLR0241 PROTEIN"/>
    <property type="match status" value="1"/>
</dbReference>
<feature type="transmembrane region" description="Helical" evidence="1">
    <location>
        <begin position="200"/>
        <end position="219"/>
    </location>
</feature>
<dbReference type="Proteomes" id="UP000516093">
    <property type="component" value="Chromosome"/>
</dbReference>
<keyword evidence="1" id="KW-1133">Transmembrane helix</keyword>
<dbReference type="CDD" id="cd07341">
    <property type="entry name" value="M56_BlaR1_MecR1_like"/>
    <property type="match status" value="1"/>
</dbReference>
<dbReference type="RefSeq" id="WP_187733463.1">
    <property type="nucleotide sequence ID" value="NZ_BMFN01000001.1"/>
</dbReference>
<dbReference type="InterPro" id="IPR052173">
    <property type="entry name" value="Beta-lactam_resp_regulator"/>
</dbReference>
<evidence type="ECO:0000313" key="3">
    <source>
        <dbReference type="EMBL" id="QNP53243.1"/>
    </source>
</evidence>
<dbReference type="InterPro" id="IPR037066">
    <property type="entry name" value="Plug_dom_sf"/>
</dbReference>
<accession>A0A7H0GY77</accession>
<dbReference type="PANTHER" id="PTHR34978">
    <property type="entry name" value="POSSIBLE SENSOR-TRANSDUCER PROTEIN BLAR"/>
    <property type="match status" value="1"/>
</dbReference>